<dbReference type="EMBL" id="LAZR01017127">
    <property type="protein sequence ID" value="KKM01690.1"/>
    <property type="molecule type" value="Genomic_DNA"/>
</dbReference>
<sequence>MKYAIVLPTVAAIGLLTGHLEADELKVSHCFSGDTIASINDGTEPQTPRDQPHHSFWPHRGTNEWVEYHFDAPRELSATEIYWLDDTPGGGCPVPQSWRLFYRKDGKWAPVQNTGPLGVEKGVFNRVAFSPVVTDALRIEVKSRPGRGSGIVEWDVRDDPKVARSRQMKRLIKPLESFSFEPPPSALIDLIQRTEGFSREAKEYCGRLGAIKQDADQIRAEIESGEPVEQDRIVKLAAKIDEVGAGQVSRLGPITFFTRYPLSRPNAANCYIWQSVPERWGCSIRTYDPSHADLPAKTIFADPAGSIFDMNLSRDAKTLFFSFKRKIENCWQLYEIGIDGSGLKKISRDPASYEVGAIELPDGDLLFFSTRRCGFTVCQPGPTSNLYVMHRDGSGVRCVSQNTLSDLSPRLLPDGRVLFTRWEYIDRDLTYRQSLWTQNPDGRSYQLFFGNTVRDVATFWQCRPVPGHGNLIVSTFAPHHS</sequence>
<proteinExistence type="predicted"/>
<dbReference type="SUPFAM" id="SSF82171">
    <property type="entry name" value="DPP6 N-terminal domain-like"/>
    <property type="match status" value="1"/>
</dbReference>
<gene>
    <name evidence="1" type="ORF">LCGC14_1791890</name>
</gene>
<dbReference type="InterPro" id="IPR011042">
    <property type="entry name" value="6-blade_b-propeller_TolB-like"/>
</dbReference>
<dbReference type="Gene3D" id="2.60.120.260">
    <property type="entry name" value="Galactose-binding domain-like"/>
    <property type="match status" value="1"/>
</dbReference>
<evidence type="ECO:0008006" key="2">
    <source>
        <dbReference type="Google" id="ProtNLM"/>
    </source>
</evidence>
<comment type="caution">
    <text evidence="1">The sequence shown here is derived from an EMBL/GenBank/DDBJ whole genome shotgun (WGS) entry which is preliminary data.</text>
</comment>
<dbReference type="Gene3D" id="2.120.10.30">
    <property type="entry name" value="TolB, C-terminal domain"/>
    <property type="match status" value="1"/>
</dbReference>
<dbReference type="AlphaFoldDB" id="A0A0F9GSB4"/>
<name>A0A0F9GSB4_9ZZZZ</name>
<protein>
    <recommendedName>
        <fullName evidence="2">F5/8 type C domain-containing protein</fullName>
    </recommendedName>
</protein>
<accession>A0A0F9GSB4</accession>
<reference evidence="1" key="1">
    <citation type="journal article" date="2015" name="Nature">
        <title>Complex archaea that bridge the gap between prokaryotes and eukaryotes.</title>
        <authorList>
            <person name="Spang A."/>
            <person name="Saw J.H."/>
            <person name="Jorgensen S.L."/>
            <person name="Zaremba-Niedzwiedzka K."/>
            <person name="Martijn J."/>
            <person name="Lind A.E."/>
            <person name="van Eijk R."/>
            <person name="Schleper C."/>
            <person name="Guy L."/>
            <person name="Ettema T.J."/>
        </authorList>
    </citation>
    <scope>NUCLEOTIDE SEQUENCE</scope>
</reference>
<evidence type="ECO:0000313" key="1">
    <source>
        <dbReference type="EMBL" id="KKM01690.1"/>
    </source>
</evidence>
<organism evidence="1">
    <name type="scientific">marine sediment metagenome</name>
    <dbReference type="NCBI Taxonomy" id="412755"/>
    <lineage>
        <taxon>unclassified sequences</taxon>
        <taxon>metagenomes</taxon>
        <taxon>ecological metagenomes</taxon>
    </lineage>
</organism>
<feature type="non-terminal residue" evidence="1">
    <location>
        <position position="481"/>
    </location>
</feature>